<keyword evidence="3" id="KW-1185">Reference proteome</keyword>
<evidence type="ECO:0000256" key="1">
    <source>
        <dbReference type="SAM" id="MobiDB-lite"/>
    </source>
</evidence>
<accession>A0A448X8N0</accession>
<protein>
    <submittedName>
        <fullName evidence="2">Uncharacterized protein</fullName>
    </submittedName>
</protein>
<reference evidence="2" key="1">
    <citation type="submission" date="2018-11" db="EMBL/GenBank/DDBJ databases">
        <authorList>
            <consortium name="Pathogen Informatics"/>
        </authorList>
    </citation>
    <scope>NUCLEOTIDE SEQUENCE</scope>
</reference>
<evidence type="ECO:0000313" key="2">
    <source>
        <dbReference type="EMBL" id="VEL30766.1"/>
    </source>
</evidence>
<dbReference type="Proteomes" id="UP000784294">
    <property type="component" value="Unassembled WGS sequence"/>
</dbReference>
<feature type="region of interest" description="Disordered" evidence="1">
    <location>
        <begin position="13"/>
        <end position="71"/>
    </location>
</feature>
<gene>
    <name evidence="2" type="ORF">PXEA_LOCUS24206</name>
</gene>
<name>A0A448X8N0_9PLAT</name>
<dbReference type="AlphaFoldDB" id="A0A448X8N0"/>
<dbReference type="EMBL" id="CAAALY010115364">
    <property type="protein sequence ID" value="VEL30766.1"/>
    <property type="molecule type" value="Genomic_DNA"/>
</dbReference>
<comment type="caution">
    <text evidence="2">The sequence shown here is derived from an EMBL/GenBank/DDBJ whole genome shotgun (WGS) entry which is preliminary data.</text>
</comment>
<proteinExistence type="predicted"/>
<evidence type="ECO:0000313" key="3">
    <source>
        <dbReference type="Proteomes" id="UP000784294"/>
    </source>
</evidence>
<feature type="compositionally biased region" description="Polar residues" evidence="1">
    <location>
        <begin position="56"/>
        <end position="71"/>
    </location>
</feature>
<sequence length="71" mass="7179">MTRKDGIIACLTSTRTGSGAGGRRSEASHLASATVGDSDALGLNGGRRADRMASRQLISQSASRTVSGTGQ</sequence>
<organism evidence="2 3">
    <name type="scientific">Protopolystoma xenopodis</name>
    <dbReference type="NCBI Taxonomy" id="117903"/>
    <lineage>
        <taxon>Eukaryota</taxon>
        <taxon>Metazoa</taxon>
        <taxon>Spiralia</taxon>
        <taxon>Lophotrochozoa</taxon>
        <taxon>Platyhelminthes</taxon>
        <taxon>Monogenea</taxon>
        <taxon>Polyopisthocotylea</taxon>
        <taxon>Polystomatidea</taxon>
        <taxon>Polystomatidae</taxon>
        <taxon>Protopolystoma</taxon>
    </lineage>
</organism>